<keyword evidence="6" id="KW-1015">Disulfide bond</keyword>
<gene>
    <name evidence="10" type="ORF">HII31_08626</name>
</gene>
<evidence type="ECO:0000256" key="6">
    <source>
        <dbReference type="ARBA" id="ARBA00023157"/>
    </source>
</evidence>
<dbReference type="EC" id="3.1.2.22" evidence="2"/>
<dbReference type="PANTHER" id="PTHR11247:SF8">
    <property type="entry name" value="PALMITOYL-PROTEIN THIOESTERASE 1"/>
    <property type="match status" value="1"/>
</dbReference>
<comment type="caution">
    <text evidence="10">The sequence shown here is derived from an EMBL/GenBank/DDBJ whole genome shotgun (WGS) entry which is preliminary data.</text>
</comment>
<dbReference type="EMBL" id="JABCIY010000175">
    <property type="protein sequence ID" value="KAF7190295.1"/>
    <property type="molecule type" value="Genomic_DNA"/>
</dbReference>
<dbReference type="PANTHER" id="PTHR11247">
    <property type="entry name" value="PALMITOYL-PROTEIN THIOESTERASE/DOLICHYLDIPHOSPHATASE 1"/>
    <property type="match status" value="1"/>
</dbReference>
<accession>A0A8H6VKR0</accession>
<proteinExistence type="inferred from homology"/>
<keyword evidence="5" id="KW-0378">Hydrolase</keyword>
<reference evidence="10" key="1">
    <citation type="submission" date="2020-04" db="EMBL/GenBank/DDBJ databases">
        <title>Draft genome resource of the tomato pathogen Pseudocercospora fuligena.</title>
        <authorList>
            <person name="Zaccaron A."/>
        </authorList>
    </citation>
    <scope>NUCLEOTIDE SEQUENCE</scope>
    <source>
        <strain evidence="10">PF001</strain>
    </source>
</reference>
<sequence length="361" mass="40856">MKTIPAILSLPTYLSLLTFTAAFPTSRPSQQPLPLLIWHGLGDRYNADGLQSVGDLASQVNPGTYTYFIRISDEGDEDSKATFFGNVTEHLDKVCKDIEENKKLPFSHDGRKRVDALGFSQGGQFLRGLVETCPIVSVRSLVTFGSQHNGIADIKACGTWDLLCKGAVALMKGNAWSDYVQGHVVPAQYFRMVNETTGESSEEYLEHSNFLADVNNEREKKNEVYKQRLMDLEKFVMFVFEEDTTVIPKESGWFAEVNATSGKVTPLAERSIYKDDWLGLKKLDEKGALVFKTTPGDHMQLDDDILVQTFKDYFGVDERTRFRGLGVEDGWFDFSHESMWPESAKVWDRVTEWAKPIKEYL</sequence>
<dbReference type="FunFam" id="3.40.50.1820:FF:000107">
    <property type="entry name" value="Palmitoyl-protein thioesterase 1"/>
    <property type="match status" value="1"/>
</dbReference>
<organism evidence="10 11">
    <name type="scientific">Pseudocercospora fuligena</name>
    <dbReference type="NCBI Taxonomy" id="685502"/>
    <lineage>
        <taxon>Eukaryota</taxon>
        <taxon>Fungi</taxon>
        <taxon>Dikarya</taxon>
        <taxon>Ascomycota</taxon>
        <taxon>Pezizomycotina</taxon>
        <taxon>Dothideomycetes</taxon>
        <taxon>Dothideomycetidae</taxon>
        <taxon>Mycosphaerellales</taxon>
        <taxon>Mycosphaerellaceae</taxon>
        <taxon>Pseudocercospora</taxon>
    </lineage>
</organism>
<dbReference type="GO" id="GO:0008474">
    <property type="term" value="F:palmitoyl-(protein) hydrolase activity"/>
    <property type="evidence" value="ECO:0007669"/>
    <property type="project" value="UniProtKB-EC"/>
</dbReference>
<dbReference type="SUPFAM" id="SSF53474">
    <property type="entry name" value="alpha/beta-Hydrolases"/>
    <property type="match status" value="1"/>
</dbReference>
<dbReference type="Proteomes" id="UP000660729">
    <property type="component" value="Unassembled WGS sequence"/>
</dbReference>
<keyword evidence="4 9" id="KW-0732">Signal</keyword>
<evidence type="ECO:0000256" key="8">
    <source>
        <dbReference type="ARBA" id="ARBA00031934"/>
    </source>
</evidence>
<name>A0A8H6VKR0_9PEZI</name>
<dbReference type="InterPro" id="IPR002472">
    <property type="entry name" value="Palm_thioest"/>
</dbReference>
<dbReference type="PRINTS" id="PR00414">
    <property type="entry name" value="PPTHIESTRASE"/>
</dbReference>
<evidence type="ECO:0000256" key="4">
    <source>
        <dbReference type="ARBA" id="ARBA00022729"/>
    </source>
</evidence>
<evidence type="ECO:0000256" key="2">
    <source>
        <dbReference type="ARBA" id="ARBA00012423"/>
    </source>
</evidence>
<dbReference type="AlphaFoldDB" id="A0A8H6VKR0"/>
<evidence type="ECO:0000313" key="11">
    <source>
        <dbReference type="Proteomes" id="UP000660729"/>
    </source>
</evidence>
<feature type="chain" id="PRO_5034621582" description="Palmitoyl-protein thioesterase 1" evidence="9">
    <location>
        <begin position="23"/>
        <end position="361"/>
    </location>
</feature>
<keyword evidence="11" id="KW-1185">Reference proteome</keyword>
<dbReference type="Gene3D" id="3.40.50.1820">
    <property type="entry name" value="alpha/beta hydrolase"/>
    <property type="match status" value="1"/>
</dbReference>
<protein>
    <recommendedName>
        <fullName evidence="3">Palmitoyl-protein thioesterase 1</fullName>
        <ecNumber evidence="2">3.1.2.22</ecNumber>
    </recommendedName>
    <alternativeName>
        <fullName evidence="8">Palmitoyl-protein hydrolase 1</fullName>
    </alternativeName>
</protein>
<comment type="similarity">
    <text evidence="1">Belongs to the palmitoyl-protein thioesterase family.</text>
</comment>
<evidence type="ECO:0000313" key="10">
    <source>
        <dbReference type="EMBL" id="KAF7190295.1"/>
    </source>
</evidence>
<evidence type="ECO:0000256" key="1">
    <source>
        <dbReference type="ARBA" id="ARBA00010758"/>
    </source>
</evidence>
<evidence type="ECO:0000256" key="9">
    <source>
        <dbReference type="SAM" id="SignalP"/>
    </source>
</evidence>
<evidence type="ECO:0000256" key="5">
    <source>
        <dbReference type="ARBA" id="ARBA00022801"/>
    </source>
</evidence>
<dbReference type="OrthoDB" id="10263094at2759"/>
<keyword evidence="7" id="KW-0325">Glycoprotein</keyword>
<dbReference type="InterPro" id="IPR029058">
    <property type="entry name" value="AB_hydrolase_fold"/>
</dbReference>
<evidence type="ECO:0000256" key="7">
    <source>
        <dbReference type="ARBA" id="ARBA00023180"/>
    </source>
</evidence>
<feature type="signal peptide" evidence="9">
    <location>
        <begin position="1"/>
        <end position="22"/>
    </location>
</feature>
<evidence type="ECO:0000256" key="3">
    <source>
        <dbReference type="ARBA" id="ARBA00014212"/>
    </source>
</evidence>
<dbReference type="Pfam" id="PF02089">
    <property type="entry name" value="Palm_thioest"/>
    <property type="match status" value="1"/>
</dbReference>